<dbReference type="AlphaFoldDB" id="A0A3B0V9J5"/>
<evidence type="ECO:0000313" key="2">
    <source>
        <dbReference type="EMBL" id="VAW34827.1"/>
    </source>
</evidence>
<feature type="region of interest" description="Disordered" evidence="1">
    <location>
        <begin position="25"/>
        <end position="62"/>
    </location>
</feature>
<sequence>MLKRAFITTVLIVAVAFMVSACGQDDGSPAPEVKTESSSSGGVSGTKAQLPEGHPPMPSDNEAYKFRDALKAGGQGGRGGVSTGGSMSAKGKDVRLSDAVRARWSAIEIEVSEAGKKKVLKVKVGEKTKVDKNYSVLVDAFIPEYTMFEDYIGTRGDEPKNPAIRVELFKGDKSLARGWVFKNLPDFNSYQSAKVGVVLLTPKGTK</sequence>
<evidence type="ECO:0000256" key="1">
    <source>
        <dbReference type="SAM" id="MobiDB-lite"/>
    </source>
</evidence>
<dbReference type="EMBL" id="UOEZ01000010">
    <property type="protein sequence ID" value="VAW34827.1"/>
    <property type="molecule type" value="Genomic_DNA"/>
</dbReference>
<name>A0A3B0V9J5_9ZZZZ</name>
<reference evidence="2" key="1">
    <citation type="submission" date="2018-06" db="EMBL/GenBank/DDBJ databases">
        <authorList>
            <person name="Zhirakovskaya E."/>
        </authorList>
    </citation>
    <scope>NUCLEOTIDE SEQUENCE</scope>
</reference>
<proteinExistence type="predicted"/>
<evidence type="ECO:0008006" key="3">
    <source>
        <dbReference type="Google" id="ProtNLM"/>
    </source>
</evidence>
<organism evidence="2">
    <name type="scientific">hydrothermal vent metagenome</name>
    <dbReference type="NCBI Taxonomy" id="652676"/>
    <lineage>
        <taxon>unclassified sequences</taxon>
        <taxon>metagenomes</taxon>
        <taxon>ecological metagenomes</taxon>
    </lineage>
</organism>
<dbReference type="PROSITE" id="PS51257">
    <property type="entry name" value="PROKAR_LIPOPROTEIN"/>
    <property type="match status" value="1"/>
</dbReference>
<accession>A0A3B0V9J5</accession>
<protein>
    <recommendedName>
        <fullName evidence="3">DUF2155 domain-containing protein</fullName>
    </recommendedName>
</protein>
<gene>
    <name evidence="2" type="ORF">MNBD_DELTA02-895</name>
</gene>
<feature type="compositionally biased region" description="Low complexity" evidence="1">
    <location>
        <begin position="36"/>
        <end position="47"/>
    </location>
</feature>